<protein>
    <submittedName>
        <fullName evidence="3">Molybdopterin-dependent oxidoreductase</fullName>
    </submittedName>
</protein>
<dbReference type="PANTHER" id="PTHR43032:SF2">
    <property type="entry name" value="BLL0505 PROTEIN"/>
    <property type="match status" value="1"/>
</dbReference>
<dbReference type="PRINTS" id="PR00407">
    <property type="entry name" value="EUMOPTERIN"/>
</dbReference>
<dbReference type="RefSeq" id="WP_345374836.1">
    <property type="nucleotide sequence ID" value="NZ_BAABLM010000002.1"/>
</dbReference>
<organism evidence="3 4">
    <name type="scientific">Frondihabitans cladoniiphilus</name>
    <dbReference type="NCBI Taxonomy" id="715785"/>
    <lineage>
        <taxon>Bacteria</taxon>
        <taxon>Bacillati</taxon>
        <taxon>Actinomycetota</taxon>
        <taxon>Actinomycetes</taxon>
        <taxon>Micrococcales</taxon>
        <taxon>Microbacteriaceae</taxon>
        <taxon>Frondihabitans</taxon>
    </lineage>
</organism>
<evidence type="ECO:0000259" key="2">
    <source>
        <dbReference type="Pfam" id="PF00174"/>
    </source>
</evidence>
<evidence type="ECO:0000313" key="3">
    <source>
        <dbReference type="EMBL" id="GAA4671600.1"/>
    </source>
</evidence>
<proteinExistence type="predicted"/>
<keyword evidence="1" id="KW-1133">Transmembrane helix</keyword>
<dbReference type="EMBL" id="BAABLM010000002">
    <property type="protein sequence ID" value="GAA4671600.1"/>
    <property type="molecule type" value="Genomic_DNA"/>
</dbReference>
<keyword evidence="4" id="KW-1185">Reference proteome</keyword>
<keyword evidence="1" id="KW-0472">Membrane</keyword>
<dbReference type="Gene3D" id="3.90.420.10">
    <property type="entry name" value="Oxidoreductase, molybdopterin-binding domain"/>
    <property type="match status" value="1"/>
</dbReference>
<reference evidence="4" key="1">
    <citation type="journal article" date="2019" name="Int. J. Syst. Evol. Microbiol.">
        <title>The Global Catalogue of Microorganisms (GCM) 10K type strain sequencing project: providing services to taxonomists for standard genome sequencing and annotation.</title>
        <authorList>
            <consortium name="The Broad Institute Genomics Platform"/>
            <consortium name="The Broad Institute Genome Sequencing Center for Infectious Disease"/>
            <person name="Wu L."/>
            <person name="Ma J."/>
        </authorList>
    </citation>
    <scope>NUCLEOTIDE SEQUENCE [LARGE SCALE GENOMIC DNA]</scope>
    <source>
        <strain evidence="4">JCM 18956</strain>
    </source>
</reference>
<feature type="transmembrane region" description="Helical" evidence="1">
    <location>
        <begin position="141"/>
        <end position="163"/>
    </location>
</feature>
<dbReference type="PANTHER" id="PTHR43032">
    <property type="entry name" value="PROTEIN-METHIONINE-SULFOXIDE REDUCTASE"/>
    <property type="match status" value="1"/>
</dbReference>
<dbReference type="InterPro" id="IPR008335">
    <property type="entry name" value="Mopterin_OxRdtase_euk"/>
</dbReference>
<feature type="domain" description="Oxidoreductase molybdopterin-binding" evidence="2">
    <location>
        <begin position="322"/>
        <end position="452"/>
    </location>
</feature>
<dbReference type="InterPro" id="IPR016174">
    <property type="entry name" value="Di-haem_cyt_TM"/>
</dbReference>
<feature type="transmembrane region" description="Helical" evidence="1">
    <location>
        <begin position="65"/>
        <end position="89"/>
    </location>
</feature>
<feature type="transmembrane region" description="Helical" evidence="1">
    <location>
        <begin position="21"/>
        <end position="45"/>
    </location>
</feature>
<dbReference type="Proteomes" id="UP001501295">
    <property type="component" value="Unassembled WGS sequence"/>
</dbReference>
<dbReference type="Pfam" id="PF00174">
    <property type="entry name" value="Oxidored_molyb"/>
    <property type="match status" value="1"/>
</dbReference>
<accession>A0ABP8VTY1</accession>
<dbReference type="InterPro" id="IPR000572">
    <property type="entry name" value="OxRdtase_Mopterin-bd_dom"/>
</dbReference>
<keyword evidence="1" id="KW-0812">Transmembrane</keyword>
<dbReference type="SUPFAM" id="SSF56524">
    <property type="entry name" value="Oxidoreductase molybdopterin-binding domain"/>
    <property type="match status" value="1"/>
</dbReference>
<feature type="transmembrane region" description="Helical" evidence="1">
    <location>
        <begin position="110"/>
        <end position="129"/>
    </location>
</feature>
<name>A0ABP8VTY1_9MICO</name>
<evidence type="ECO:0000313" key="4">
    <source>
        <dbReference type="Proteomes" id="UP001501295"/>
    </source>
</evidence>
<evidence type="ECO:0000256" key="1">
    <source>
        <dbReference type="SAM" id="Phobius"/>
    </source>
</evidence>
<dbReference type="InterPro" id="IPR036374">
    <property type="entry name" value="OxRdtase_Mopterin-bd_sf"/>
</dbReference>
<sequence length="453" mass="49858">MRHLLFDLRRSVSSTNRNARSATVMGRLLGVAFVVCILTGLYSHFLQQPYSWMHFPTHPVSLYKWSQGVHITVGIACFPLLLGKLYTIFPQLFQSPPIKSIGHVFERASITLFVSSSLVQIFTGLLNTFQYYPWPFPFKQVHFALSFVIIGSLAIHIALKLPLITRYWTAKRSYDANGEFIPPESDLVPVTPRKQALERLAALGVDPTSAAFQRDLDDPTVVLDAEVSSAAFEARRPKGFVARIFAWIDDTPSSPAKTSRRGFFTAVTASTVGVVALTAGQSFKPFDTINVLAPRQQGLGPNDLPINRTAAAAQVLETAMDPNWGLTISKGAFSVRLSAAQLLALPQHQADLPISCVEGWSQMATWRGVRLVDLVALVDADASASLKVTSLEKKGGYRIMMMGSEYVHDPNTLVATHLNGERLDIEHGYPARMIAPGRPGVLQTKWLSTLEVL</sequence>
<dbReference type="SUPFAM" id="SSF81342">
    <property type="entry name" value="Transmembrane di-heme cytochromes"/>
    <property type="match status" value="1"/>
</dbReference>
<gene>
    <name evidence="3" type="ORF">GCM10025780_14310</name>
</gene>
<comment type="caution">
    <text evidence="3">The sequence shown here is derived from an EMBL/GenBank/DDBJ whole genome shotgun (WGS) entry which is preliminary data.</text>
</comment>